<dbReference type="CDD" id="cd19540">
    <property type="entry name" value="LCL_NRPS-like"/>
    <property type="match status" value="1"/>
</dbReference>
<dbReference type="NCBIfam" id="TIGR01720">
    <property type="entry name" value="NRPS-para261"/>
    <property type="match status" value="1"/>
</dbReference>
<dbReference type="Gene3D" id="3.30.300.30">
    <property type="match status" value="1"/>
</dbReference>
<keyword evidence="4" id="KW-0677">Repeat</keyword>
<evidence type="ECO:0000256" key="2">
    <source>
        <dbReference type="ARBA" id="ARBA00022450"/>
    </source>
</evidence>
<dbReference type="PANTHER" id="PTHR45527:SF1">
    <property type="entry name" value="FATTY ACID SYNTHASE"/>
    <property type="match status" value="1"/>
</dbReference>
<dbReference type="Pfam" id="PF00501">
    <property type="entry name" value="AMP-binding"/>
    <property type="match status" value="1"/>
</dbReference>
<accession>A0ABS1YAP0</accession>
<evidence type="ECO:0000256" key="1">
    <source>
        <dbReference type="ARBA" id="ARBA00001957"/>
    </source>
</evidence>
<dbReference type="EMBL" id="JAEVHL010000006">
    <property type="protein sequence ID" value="MBM0274422.1"/>
    <property type="molecule type" value="Genomic_DNA"/>
</dbReference>
<keyword evidence="2" id="KW-0596">Phosphopantetheine</keyword>
<dbReference type="Pfam" id="PF00668">
    <property type="entry name" value="Condensation"/>
    <property type="match status" value="3"/>
</dbReference>
<comment type="caution">
    <text evidence="8">The sequence shown here is derived from an EMBL/GenBank/DDBJ whole genome shotgun (WGS) entry which is preliminary data.</text>
</comment>
<dbReference type="Gene3D" id="3.30.559.10">
    <property type="entry name" value="Chloramphenicol acetyltransferase-like domain"/>
    <property type="match status" value="3"/>
</dbReference>
<dbReference type="Gene3D" id="2.30.38.10">
    <property type="entry name" value="Luciferase, Domain 3"/>
    <property type="match status" value="1"/>
</dbReference>
<keyword evidence="5" id="KW-0045">Antibiotic biosynthesis</keyword>
<evidence type="ECO:0000256" key="6">
    <source>
        <dbReference type="SAM" id="MobiDB-lite"/>
    </source>
</evidence>
<feature type="compositionally biased region" description="Low complexity" evidence="6">
    <location>
        <begin position="447"/>
        <end position="462"/>
    </location>
</feature>
<dbReference type="Gene3D" id="1.10.1200.10">
    <property type="entry name" value="ACP-like"/>
    <property type="match status" value="2"/>
</dbReference>
<dbReference type="SUPFAM" id="SSF47336">
    <property type="entry name" value="ACP-like"/>
    <property type="match status" value="2"/>
</dbReference>
<feature type="region of interest" description="Disordered" evidence="6">
    <location>
        <begin position="447"/>
        <end position="486"/>
    </location>
</feature>
<name>A0ABS1YAP0_9ACTN</name>
<comment type="cofactor">
    <cofactor evidence="1">
        <name>pantetheine 4'-phosphate</name>
        <dbReference type="ChEBI" id="CHEBI:47942"/>
    </cofactor>
</comment>
<evidence type="ECO:0000256" key="3">
    <source>
        <dbReference type="ARBA" id="ARBA00022553"/>
    </source>
</evidence>
<dbReference type="InterPro" id="IPR009081">
    <property type="entry name" value="PP-bd_ACP"/>
</dbReference>
<evidence type="ECO:0000313" key="9">
    <source>
        <dbReference type="Proteomes" id="UP000622245"/>
    </source>
</evidence>
<dbReference type="InterPro" id="IPR020806">
    <property type="entry name" value="PKS_PP-bd"/>
</dbReference>
<dbReference type="Pfam" id="PF00550">
    <property type="entry name" value="PP-binding"/>
    <property type="match status" value="2"/>
</dbReference>
<dbReference type="InterPro" id="IPR010060">
    <property type="entry name" value="NRPS_synth"/>
</dbReference>
<evidence type="ECO:0000313" key="8">
    <source>
        <dbReference type="EMBL" id="MBM0274422.1"/>
    </source>
</evidence>
<dbReference type="PROSITE" id="PS50075">
    <property type="entry name" value="CARRIER"/>
    <property type="match status" value="1"/>
</dbReference>
<dbReference type="SUPFAM" id="SSF56801">
    <property type="entry name" value="Acetyl-CoA synthetase-like"/>
    <property type="match status" value="1"/>
</dbReference>
<dbReference type="SUPFAM" id="SSF52777">
    <property type="entry name" value="CoA-dependent acyltransferases"/>
    <property type="match status" value="6"/>
</dbReference>
<dbReference type="InterPro" id="IPR000873">
    <property type="entry name" value="AMP-dep_synth/lig_dom"/>
</dbReference>
<proteinExistence type="predicted"/>
<dbReference type="Gene3D" id="3.30.559.30">
    <property type="entry name" value="Nonribosomal peptide synthetase, condensation domain"/>
    <property type="match status" value="3"/>
</dbReference>
<evidence type="ECO:0000256" key="5">
    <source>
        <dbReference type="ARBA" id="ARBA00023194"/>
    </source>
</evidence>
<evidence type="ECO:0000256" key="4">
    <source>
        <dbReference type="ARBA" id="ARBA00022737"/>
    </source>
</evidence>
<dbReference type="PANTHER" id="PTHR45527">
    <property type="entry name" value="NONRIBOSOMAL PEPTIDE SYNTHETASE"/>
    <property type="match status" value="1"/>
</dbReference>
<dbReference type="InterPro" id="IPR010071">
    <property type="entry name" value="AA_adenyl_dom"/>
</dbReference>
<dbReference type="InterPro" id="IPR020845">
    <property type="entry name" value="AMP-binding_CS"/>
</dbReference>
<dbReference type="Pfam" id="PF13193">
    <property type="entry name" value="AMP-binding_C"/>
    <property type="match status" value="1"/>
</dbReference>
<dbReference type="Gene3D" id="3.40.50.980">
    <property type="match status" value="2"/>
</dbReference>
<dbReference type="InterPro" id="IPR025110">
    <property type="entry name" value="AMP-bd_C"/>
</dbReference>
<dbReference type="PROSITE" id="PS00012">
    <property type="entry name" value="PHOSPHOPANTETHEINE"/>
    <property type="match status" value="1"/>
</dbReference>
<dbReference type="PROSITE" id="PS00455">
    <property type="entry name" value="AMP_BINDING"/>
    <property type="match status" value="1"/>
</dbReference>
<protein>
    <submittedName>
        <fullName evidence="8">Amino acid adenylation domain-containing protein</fullName>
    </submittedName>
</protein>
<dbReference type="InterPro" id="IPR001242">
    <property type="entry name" value="Condensation_dom"/>
</dbReference>
<dbReference type="InterPro" id="IPR023213">
    <property type="entry name" value="CAT-like_dom_sf"/>
</dbReference>
<dbReference type="SMART" id="SM00823">
    <property type="entry name" value="PKS_PP"/>
    <property type="match status" value="2"/>
</dbReference>
<sequence length="2097" mass="224839">MSDLGSGSLPLTAAQTGIWLAQQVAPDNPLFNLVEAIEIHGPVDPDVFEQALRQVVAEVDALRVRIVVDGDEARQRVLPRMDWALTRLDLSEHADPRAAACAWMSTASSAPVDVLTGPLFSFALLRTGPESSICHMRLHHIILDGYSAALILSRAAAVYSALVVGEPVPPAPAGGLRDLVEWDADYPDPVRERDRAYWVDRFADVDPPASLAPQPAGPTRAHQRSTGVLETVDVERVKDAARASGAAWPTVTIAAIAAYLHLMTGRREVVLGLAVTARTGPTCRTVPGMVSNAVPLLLPVPPGTTMRTLIGQVAVELRQALRHQRYRQEWLHRDLGLVGERQRLWTVEVNLLLYGEQLAFGGHPATVLANEVGAEDDLMVVIDGRAGTRINLDLHANAAMYPPDVLAEHRDRLLTVLRDASGADLDRPLTELALGAPVPPPAAVAQVARAARPAPGRRLGQRPGEDAVPPGRRGAGPTGRRARGRLLHPRRQSLTAIRLASRVRAELGVELTLRTIFEHRTLAGLAAYLAAEAPSRPTPQPMDRPERLPLSLLQQGLWFINRTDVRNGMYSTGLALRLSGDLDRQAVTAALTDVVRRHESLRTVYPEHDGRPTQHILAADAISLPVPVIEVDESGLDQAMTELVAVGFDLTHDLPLSGHLLRLGPDEHVLLIVVHHIAADGWSLAPLAGDFANAYRARVSGAEPAFVPLRLQYADYALWQRSVLGSEDDPASPLARQLGYWREALAGLPEELSLPVDRPRPASNSYTGGTARFEIPVETHQALVALGLGRRASLFMVLRAVVATTLTRVGAGTDIPLGMAVTGRSDDALDDLIGCFINTLVFRTDTSGSPSFADLLSRVRENDLEAYANRDVPFHLLVEALNPERVLGRNPLFQVLLDIQEASRTEVSLPGLTVRPQQIDPRTAKVDLLFGFEEQTGDGGTPAGILGRLEYSLDLFDPATAEALVRRLLLVVDAVVGDPDRPIDGVDVLTPGERHHLLVEVNDTARPVPTASVVELFEKQVAKTPDAPALSCGEVTLDYAELDRRANRLARLIRASGVGTESLVALALPRSIDLVVAILGVLKADGGYLPLDLNHPAGRLAQVLSEARPTLVLTRDDVAGLPATGAETIVLDAAGTVERLAALPDRRPDPADGSERTGLSGTAYVIYTSGSTGRPKGVVVEHQSVAQYLQYARERYPSVAGGALLHSPVSFDLTVTSLFAPLTSGGWVRVGELEEQTGVRPPFGKVTPAHLTLLALAQDDLAPTRELVVGGEQLLGPAVAQLRQRYPDLTVINEYGPTEATVGCVVYRAEPAAPTPPGAVPIGRPTFNTRLYLLDPALRPVPTGTAGELYISGHQLARGYLRQPGATAARFVADPFGPAGDRMYRTGDLARWTNEGELVYLGRDDDQVKLRGFRIELGEIEAALAEVPTVGAVAVTVREDQPGLRRLVGYLVPRAGARIDLDAVREQVAARLPEYMLPAVLVELDALPLSGNGKVDRAALPAPQNERTPGGRAVDGAEERILHTHFRNLLGVEDLDVEGNFFELGGDSIVSLQLVARARQDGLDLMPKDVFEHRTVAALAALAVQRANAKRQDPAAAAVPDDDDAGPLRLTPMVHWLLERGGPIDGIHQAVVVATPAGVREEHLSGAVRALLRRHGALRLRASASSPGDVTLRVEERDRVPASPLVRRIDVREVPEAAWAGLVEEQVGLAAGRLSVTDGILLDLVWFDGGPARPGRLLVVAHHLAVDGVSVRLLLSELAAATTALATGAQPALPPVPTSLRRWAGGLDDRVVRAGAELPFWRETLRGPTVRLTAVAPDPERDVAATVLRHDQTLSVPLTTDLLTRVPEAFHASVNDALLTALAVAVARWRARHALPGGARLLVDVEGHGRDGLADDLDLTGTVGWLTAMYPIRLDPGPVDVDEFLAGGAAAGRALRTVKERLRDVPGGGVGFGLLRFLDPAAGKELAELPAPEILFNYLGRLATGDGSAPWVPLADAMHLSSGVADTMPVSHPIEINALVEDTPDGSRLTAAWTFPAALFARADIEEIAEDWFAAIEGLVRHSLDPSAGGYTPSDLALVDLSQDDIESLEAEWRSLQ</sequence>
<dbReference type="InterPro" id="IPR045851">
    <property type="entry name" value="AMP-bd_C_sf"/>
</dbReference>
<dbReference type="NCBIfam" id="TIGR01733">
    <property type="entry name" value="AA-adenyl-dom"/>
    <property type="match status" value="1"/>
</dbReference>
<evidence type="ECO:0000259" key="7">
    <source>
        <dbReference type="PROSITE" id="PS50075"/>
    </source>
</evidence>
<keyword evidence="3" id="KW-0597">Phosphoprotein</keyword>
<organism evidence="8 9">
    <name type="scientific">Micromonospora tarensis</name>
    <dbReference type="NCBI Taxonomy" id="2806100"/>
    <lineage>
        <taxon>Bacteria</taxon>
        <taxon>Bacillati</taxon>
        <taxon>Actinomycetota</taxon>
        <taxon>Actinomycetes</taxon>
        <taxon>Micromonosporales</taxon>
        <taxon>Micromonosporaceae</taxon>
        <taxon>Micromonospora</taxon>
    </lineage>
</organism>
<dbReference type="InterPro" id="IPR036736">
    <property type="entry name" value="ACP-like_sf"/>
</dbReference>
<dbReference type="Proteomes" id="UP000622245">
    <property type="component" value="Unassembled WGS sequence"/>
</dbReference>
<dbReference type="CDD" id="cd05930">
    <property type="entry name" value="A_NRPS"/>
    <property type="match status" value="1"/>
</dbReference>
<gene>
    <name evidence="8" type="ORF">JM949_02565</name>
</gene>
<dbReference type="RefSeq" id="WP_203146847.1">
    <property type="nucleotide sequence ID" value="NZ_JAEVHL010000006.1"/>
</dbReference>
<reference evidence="8 9" key="1">
    <citation type="submission" date="2021-01" db="EMBL/GenBank/DDBJ databases">
        <title>Draft genome sequence of Micromonospora sp. strain STR1s_6.</title>
        <authorList>
            <person name="Karlyshev A."/>
            <person name="Jawad R."/>
        </authorList>
    </citation>
    <scope>NUCLEOTIDE SEQUENCE [LARGE SCALE GENOMIC DNA]</scope>
    <source>
        <strain evidence="8 9">STR1S-6</strain>
    </source>
</reference>
<dbReference type="InterPro" id="IPR006162">
    <property type="entry name" value="Ppantetheine_attach_site"/>
</dbReference>
<keyword evidence="9" id="KW-1185">Reference proteome</keyword>
<feature type="domain" description="Carrier" evidence="7">
    <location>
        <begin position="1513"/>
        <end position="1587"/>
    </location>
</feature>